<reference evidence="1 2" key="2">
    <citation type="journal article" date="2020" name="Microbiol. Resour. Announc.">
        <title>Antarctic desert soil bacteria exhibit high novel natural product potential, evaluated through long-read genome sequencing and comparative genomics.</title>
        <authorList>
            <person name="Benaud N."/>
            <person name="Edwards R.J."/>
            <person name="Amos T.G."/>
            <person name="D'Agostino P.M."/>
            <person name="Gutierrez-Chavez C."/>
            <person name="Montgomery K."/>
            <person name="Nicetic I."/>
            <person name="Ferrari B.C."/>
        </authorList>
    </citation>
    <scope>NUCLEOTIDE SEQUENCE [LARGE SCALE GENOMIC DNA]</scope>
    <source>
        <strain evidence="1 2">SPB151</strain>
    </source>
</reference>
<gene>
    <name evidence="1" type="ORF">F1D05_05220</name>
</gene>
<keyword evidence="2" id="KW-1185">Reference proteome</keyword>
<evidence type="ECO:0000313" key="2">
    <source>
        <dbReference type="Proteomes" id="UP000515563"/>
    </source>
</evidence>
<accession>A0A7G6WTW5</accession>
<dbReference type="Proteomes" id="UP000515563">
    <property type="component" value="Chromosome"/>
</dbReference>
<dbReference type="AlphaFoldDB" id="A0A7G6WTW5"/>
<name>A0A7G6WTW5_9ACTN</name>
<sequence>MRVSVPTRDELARVAEDELGGVSLDEALQIVLFEHKTATALTRLAADPQALDDYRAEAGELADVDVEVAEW</sequence>
<dbReference type="EMBL" id="CP043661">
    <property type="protein sequence ID" value="QNE17430.1"/>
    <property type="molecule type" value="Genomic_DNA"/>
</dbReference>
<protein>
    <submittedName>
        <fullName evidence="1">Uncharacterized protein</fullName>
    </submittedName>
</protein>
<dbReference type="KEGG" id="kqi:F1D05_05220"/>
<dbReference type="RefSeq" id="WP_185446259.1">
    <property type="nucleotide sequence ID" value="NZ_CP043661.1"/>
</dbReference>
<organism evidence="1 2">
    <name type="scientific">Kribbella qitaiheensis</name>
    <dbReference type="NCBI Taxonomy" id="1544730"/>
    <lineage>
        <taxon>Bacteria</taxon>
        <taxon>Bacillati</taxon>
        <taxon>Actinomycetota</taxon>
        <taxon>Actinomycetes</taxon>
        <taxon>Propionibacteriales</taxon>
        <taxon>Kribbellaceae</taxon>
        <taxon>Kribbella</taxon>
    </lineage>
</organism>
<reference evidence="2" key="1">
    <citation type="submission" date="2019-09" db="EMBL/GenBank/DDBJ databases">
        <title>Antimicrobial potential of Antarctic Bacteria.</title>
        <authorList>
            <person name="Benaud N."/>
            <person name="Edwards R.J."/>
            <person name="Ferrari B.C."/>
        </authorList>
    </citation>
    <scope>NUCLEOTIDE SEQUENCE [LARGE SCALE GENOMIC DNA]</scope>
    <source>
        <strain evidence="2">SPB151</strain>
    </source>
</reference>
<evidence type="ECO:0000313" key="1">
    <source>
        <dbReference type="EMBL" id="QNE17430.1"/>
    </source>
</evidence>
<proteinExistence type="predicted"/>